<dbReference type="PANTHER" id="PTHR44329:SF214">
    <property type="entry name" value="PROTEIN KINASE DOMAIN-CONTAINING PROTEIN"/>
    <property type="match status" value="1"/>
</dbReference>
<feature type="compositionally biased region" description="Gly residues" evidence="2">
    <location>
        <begin position="678"/>
        <end position="694"/>
    </location>
</feature>
<protein>
    <recommendedName>
        <fullName evidence="5">Protein kinase domain-containing protein</fullName>
    </recommendedName>
</protein>
<feature type="region of interest" description="Disordered" evidence="2">
    <location>
        <begin position="386"/>
        <end position="407"/>
    </location>
</feature>
<keyword evidence="1" id="KW-0067">ATP-binding</keyword>
<evidence type="ECO:0000256" key="2">
    <source>
        <dbReference type="SAM" id="MobiDB-lite"/>
    </source>
</evidence>
<dbReference type="PANTHER" id="PTHR44329">
    <property type="entry name" value="SERINE/THREONINE-PROTEIN KINASE TNNI3K-RELATED"/>
    <property type="match status" value="1"/>
</dbReference>
<dbReference type="PaxDb" id="3055-EDP02079"/>
<dbReference type="GO" id="GO:0005524">
    <property type="term" value="F:ATP binding"/>
    <property type="evidence" value="ECO:0007669"/>
    <property type="project" value="UniProtKB-UniRule"/>
</dbReference>
<evidence type="ECO:0000313" key="7">
    <source>
        <dbReference type="Proteomes" id="UP000006906"/>
    </source>
</evidence>
<dbReference type="Gene3D" id="1.10.510.10">
    <property type="entry name" value="Transferase(Phosphotransferase) domain 1"/>
    <property type="match status" value="1"/>
</dbReference>
<keyword evidence="3" id="KW-1133">Transmembrane helix</keyword>
<gene>
    <name evidence="6" type="ORF">CHLRE_09g388875v5</name>
</gene>
<dbReference type="OrthoDB" id="548589at2759"/>
<feature type="region of interest" description="Disordered" evidence="2">
    <location>
        <begin position="326"/>
        <end position="374"/>
    </location>
</feature>
<feature type="region of interest" description="Disordered" evidence="2">
    <location>
        <begin position="666"/>
        <end position="694"/>
    </location>
</feature>
<evidence type="ECO:0000256" key="3">
    <source>
        <dbReference type="SAM" id="Phobius"/>
    </source>
</evidence>
<feature type="region of interest" description="Disordered" evidence="2">
    <location>
        <begin position="424"/>
        <end position="499"/>
    </location>
</feature>
<evidence type="ECO:0000256" key="1">
    <source>
        <dbReference type="PROSITE-ProRule" id="PRU10141"/>
    </source>
</evidence>
<dbReference type="SUPFAM" id="SSF56112">
    <property type="entry name" value="Protein kinase-like (PK-like)"/>
    <property type="match status" value="1"/>
</dbReference>
<reference evidence="6 7" key="1">
    <citation type="journal article" date="2007" name="Science">
        <title>The Chlamydomonas genome reveals the evolution of key animal and plant functions.</title>
        <authorList>
            <person name="Merchant S.S."/>
            <person name="Prochnik S.E."/>
            <person name="Vallon O."/>
            <person name="Harris E.H."/>
            <person name="Karpowicz S.J."/>
            <person name="Witman G.B."/>
            <person name="Terry A."/>
            <person name="Salamov A."/>
            <person name="Fritz-Laylin L.K."/>
            <person name="Marechal-Drouard L."/>
            <person name="Marshall W.F."/>
            <person name="Qu L.H."/>
            <person name="Nelson D.R."/>
            <person name="Sanderfoot A.A."/>
            <person name="Spalding M.H."/>
            <person name="Kapitonov V.V."/>
            <person name="Ren Q."/>
            <person name="Ferris P."/>
            <person name="Lindquist E."/>
            <person name="Shapiro H."/>
            <person name="Lucas S.M."/>
            <person name="Grimwood J."/>
            <person name="Schmutz J."/>
            <person name="Cardol P."/>
            <person name="Cerutti H."/>
            <person name="Chanfreau G."/>
            <person name="Chen C.L."/>
            <person name="Cognat V."/>
            <person name="Croft M.T."/>
            <person name="Dent R."/>
            <person name="Dutcher S."/>
            <person name="Fernandez E."/>
            <person name="Fukuzawa H."/>
            <person name="Gonzalez-Ballester D."/>
            <person name="Gonzalez-Halphen D."/>
            <person name="Hallmann A."/>
            <person name="Hanikenne M."/>
            <person name="Hippler M."/>
            <person name="Inwood W."/>
            <person name="Jabbari K."/>
            <person name="Kalanon M."/>
            <person name="Kuras R."/>
            <person name="Lefebvre P.A."/>
            <person name="Lemaire S.D."/>
            <person name="Lobanov A.V."/>
            <person name="Lohr M."/>
            <person name="Manuell A."/>
            <person name="Meier I."/>
            <person name="Mets L."/>
            <person name="Mittag M."/>
            <person name="Mittelmeier T."/>
            <person name="Moroney J.V."/>
            <person name="Moseley J."/>
            <person name="Napoli C."/>
            <person name="Nedelcu A.M."/>
            <person name="Niyogi K."/>
            <person name="Novoselov S.V."/>
            <person name="Paulsen I.T."/>
            <person name="Pazour G."/>
            <person name="Purton S."/>
            <person name="Ral J.P."/>
            <person name="Riano-Pachon D.M."/>
            <person name="Riekhof W."/>
            <person name="Rymarquis L."/>
            <person name="Schroda M."/>
            <person name="Stern D."/>
            <person name="Umen J."/>
            <person name="Willows R."/>
            <person name="Wilson N."/>
            <person name="Zimmer S.L."/>
            <person name="Allmer J."/>
            <person name="Balk J."/>
            <person name="Bisova K."/>
            <person name="Chen C.J."/>
            <person name="Elias M."/>
            <person name="Gendler K."/>
            <person name="Hauser C."/>
            <person name="Lamb M.R."/>
            <person name="Ledford H."/>
            <person name="Long J.C."/>
            <person name="Minagawa J."/>
            <person name="Page M.D."/>
            <person name="Pan J."/>
            <person name="Pootakham W."/>
            <person name="Roje S."/>
            <person name="Rose A."/>
            <person name="Stahlberg E."/>
            <person name="Terauchi A.M."/>
            <person name="Yang P."/>
            <person name="Ball S."/>
            <person name="Bowler C."/>
            <person name="Dieckmann C.L."/>
            <person name="Gladyshev V.N."/>
            <person name="Green P."/>
            <person name="Jorgensen R."/>
            <person name="Mayfield S."/>
            <person name="Mueller-Roeber B."/>
            <person name="Rajamani S."/>
            <person name="Sayre R.T."/>
            <person name="Brokstein P."/>
            <person name="Dubchak I."/>
            <person name="Goodstein D."/>
            <person name="Hornick L."/>
            <person name="Huang Y.W."/>
            <person name="Jhaveri J."/>
            <person name="Luo Y."/>
            <person name="Martinez D."/>
            <person name="Ngau W.C."/>
            <person name="Otillar B."/>
            <person name="Poliakov A."/>
            <person name="Porter A."/>
            <person name="Szajkowski L."/>
            <person name="Werner G."/>
            <person name="Zhou K."/>
            <person name="Grigoriev I.V."/>
            <person name="Rokhsar D.S."/>
            <person name="Grossman A.R."/>
        </authorList>
    </citation>
    <scope>NUCLEOTIDE SEQUENCE [LARGE SCALE GENOMIC DNA]</scope>
    <source>
        <strain evidence="7">CC-503</strain>
    </source>
</reference>
<dbReference type="InParanoid" id="A0A2K3DDZ2"/>
<evidence type="ECO:0000256" key="4">
    <source>
        <dbReference type="SAM" id="SignalP"/>
    </source>
</evidence>
<sequence>MGSFWGLRRTLTCAWGCLLLLSGLGRVSWAQTSSFGSSVPVASTKELQAALANQAVETVVLNDSLVLSGAEWGSIPVTIDRNVTVTATPDRLASRTYVLLDFSSLIMLFQVSSGFRLTFRGLEIVNHFDTVGPTFRPLRQSIGAWVVFEDCMQRRRAGLPYEAAMVNMLAATRPTNVSGPQVAFIIKDWSYATTRSSQRVNYSEAISMLDYQTTTAPDSSLAFQGLYYGGYTYSTQRSYYGVDNFVPQSCLDSKKPGSECVALLLQQLDAGNRTLSPSASPSAAPSDESSSNVAVVVPAVVVPVVVLLVLGVGVLVWVRRHKRQQAYTKSAGPGGADVESNGDGKGSGAMQGSGAQGSGAVDGIFMGLDENQPLPEWTPMLAAEERDLDDDDDDDAPCASDTHHQSFQLVSTSERAGGDISYSVQNQQQAQTLSVEPEAGAETKAGEDQETSGQVTKQQQVANGGSRRGGSLLRPTSAQLQQNEPQPRKPNLSMSGTPAHNLAPAAAAVAARAAACGAAAAGNGEAGTGLASGAVAGPGREDAGGATPSGEVSSSRVQQQQQQQQLVEPPSDMLAELGRMAAELRSNVKDVAIKLEGVIGSGSFGTVYKGTWQGLPVAIKTVVFTASQDSRRRALSEAALCQSISHQNIIATYASELQPIGVVNSTASAGSSSQEPSGGTGLGPQPSGGGGGMMGRAMTQIVDWRLYIVQEFADGGPLRKLYGHKSIWMGNGQVDLPSIVGLALGIARALSHLHSKRIIHGDLNPNNVLLKRDPIEPSGYAIKVGDFGLSVLLPQHRTHLSNVRMGTMFYMCPAVVLKAQVGPASDVFSLGVILWELYNGRRAGVRTDQGPRYCSIFPAFPPTCPEAYRAVTLHCLQRQPQNRPTATAVEEHLEQLLSSLTGGVLPAQREYI</sequence>
<dbReference type="InterPro" id="IPR011009">
    <property type="entry name" value="Kinase-like_dom_sf"/>
</dbReference>
<dbReference type="STRING" id="3055.A0A2K3DDZ2"/>
<dbReference type="InterPro" id="IPR000719">
    <property type="entry name" value="Prot_kinase_dom"/>
</dbReference>
<dbReference type="CDD" id="cd14014">
    <property type="entry name" value="STKc_PknB_like"/>
    <property type="match status" value="1"/>
</dbReference>
<keyword evidence="4" id="KW-0732">Signal</keyword>
<dbReference type="InterPro" id="IPR017441">
    <property type="entry name" value="Protein_kinase_ATP_BS"/>
</dbReference>
<feature type="binding site" evidence="1">
    <location>
        <position position="620"/>
    </location>
    <ligand>
        <name>ATP</name>
        <dbReference type="ChEBI" id="CHEBI:30616"/>
    </ligand>
</feature>
<feature type="chain" id="PRO_5014436549" description="Protein kinase domain-containing protein" evidence="4">
    <location>
        <begin position="31"/>
        <end position="912"/>
    </location>
</feature>
<dbReference type="InterPro" id="IPR051681">
    <property type="entry name" value="Ser/Thr_Kinases-Pseudokinases"/>
</dbReference>
<evidence type="ECO:0000313" key="6">
    <source>
        <dbReference type="EMBL" id="PNW78751.1"/>
    </source>
</evidence>
<proteinExistence type="predicted"/>
<dbReference type="Proteomes" id="UP000006906">
    <property type="component" value="Chromosome 9"/>
</dbReference>
<feature type="compositionally biased region" description="Polar residues" evidence="2">
    <location>
        <begin position="424"/>
        <end position="434"/>
    </location>
</feature>
<feature type="compositionally biased region" description="Polar residues" evidence="2">
    <location>
        <begin position="666"/>
        <end position="675"/>
    </location>
</feature>
<dbReference type="Gramene" id="PNW78751">
    <property type="protein sequence ID" value="PNW78751"/>
    <property type="gene ID" value="CHLRE_09g388875v5"/>
</dbReference>
<dbReference type="Gene3D" id="3.30.200.20">
    <property type="entry name" value="Phosphorylase Kinase, domain 1"/>
    <property type="match status" value="1"/>
</dbReference>
<keyword evidence="7" id="KW-1185">Reference proteome</keyword>
<dbReference type="PROSITE" id="PS50011">
    <property type="entry name" value="PROTEIN_KINASE_DOM"/>
    <property type="match status" value="1"/>
</dbReference>
<dbReference type="GO" id="GO:0004674">
    <property type="term" value="F:protein serine/threonine kinase activity"/>
    <property type="evidence" value="ECO:0000318"/>
    <property type="project" value="GO_Central"/>
</dbReference>
<dbReference type="EMBL" id="CM008970">
    <property type="protein sequence ID" value="PNW78751.1"/>
    <property type="molecule type" value="Genomic_DNA"/>
</dbReference>
<dbReference type="GeneID" id="5720599"/>
<evidence type="ECO:0000259" key="5">
    <source>
        <dbReference type="PROSITE" id="PS50011"/>
    </source>
</evidence>
<feature type="compositionally biased region" description="Polar residues" evidence="2">
    <location>
        <begin position="451"/>
        <end position="463"/>
    </location>
</feature>
<feature type="compositionally biased region" description="Gly residues" evidence="2">
    <location>
        <begin position="343"/>
        <end position="357"/>
    </location>
</feature>
<feature type="compositionally biased region" description="Acidic residues" evidence="2">
    <location>
        <begin position="386"/>
        <end position="396"/>
    </location>
</feature>
<name>A0A2K3DDZ2_CHLRE</name>
<dbReference type="GO" id="GO:0007165">
    <property type="term" value="P:signal transduction"/>
    <property type="evidence" value="ECO:0000318"/>
    <property type="project" value="GO_Central"/>
</dbReference>
<keyword evidence="3" id="KW-0812">Transmembrane</keyword>
<dbReference type="RefSeq" id="XP_001694927.2">
    <property type="nucleotide sequence ID" value="XM_001694875.2"/>
</dbReference>
<dbReference type="PROSITE" id="PS00107">
    <property type="entry name" value="PROTEIN_KINASE_ATP"/>
    <property type="match status" value="1"/>
</dbReference>
<feature type="compositionally biased region" description="Polar residues" evidence="2">
    <location>
        <begin position="476"/>
        <end position="485"/>
    </location>
</feature>
<dbReference type="AlphaFoldDB" id="A0A2K3DDZ2"/>
<dbReference type="Pfam" id="PF00069">
    <property type="entry name" value="Pkinase"/>
    <property type="match status" value="1"/>
</dbReference>
<feature type="region of interest" description="Disordered" evidence="2">
    <location>
        <begin position="532"/>
        <end position="568"/>
    </location>
</feature>
<accession>A0A2K3DDZ2</accession>
<feature type="transmembrane region" description="Helical" evidence="3">
    <location>
        <begin position="295"/>
        <end position="318"/>
    </location>
</feature>
<keyword evidence="1" id="KW-0547">Nucleotide-binding</keyword>
<dbReference type="KEGG" id="cre:CHLRE_09g388875v5"/>
<feature type="domain" description="Protein kinase" evidence="5">
    <location>
        <begin position="593"/>
        <end position="897"/>
    </location>
</feature>
<organism evidence="6 7">
    <name type="scientific">Chlamydomonas reinhardtii</name>
    <name type="common">Chlamydomonas smithii</name>
    <dbReference type="NCBI Taxonomy" id="3055"/>
    <lineage>
        <taxon>Eukaryota</taxon>
        <taxon>Viridiplantae</taxon>
        <taxon>Chlorophyta</taxon>
        <taxon>core chlorophytes</taxon>
        <taxon>Chlorophyceae</taxon>
        <taxon>CS clade</taxon>
        <taxon>Chlamydomonadales</taxon>
        <taxon>Chlamydomonadaceae</taxon>
        <taxon>Chlamydomonas</taxon>
    </lineage>
</organism>
<keyword evidence="3" id="KW-0472">Membrane</keyword>
<feature type="signal peptide" evidence="4">
    <location>
        <begin position="1"/>
        <end position="30"/>
    </location>
</feature>